<dbReference type="InterPro" id="IPR013783">
    <property type="entry name" value="Ig-like_fold"/>
</dbReference>
<evidence type="ECO:0000313" key="2">
    <source>
        <dbReference type="EMBL" id="ABE52399.1"/>
    </source>
</evidence>
<keyword evidence="3" id="KW-1185">Reference proteome</keyword>
<dbReference type="InterPro" id="IPR051266">
    <property type="entry name" value="CLCR"/>
</dbReference>
<dbReference type="Pfam" id="PF00092">
    <property type="entry name" value="VWA"/>
    <property type="match status" value="1"/>
</dbReference>
<proteinExistence type="predicted"/>
<accession>Q12VX7</accession>
<organism evidence="2 3">
    <name type="scientific">Methanococcoides burtonii (strain DSM 6242 / NBRC 107633 / OCM 468 / ACE-M)</name>
    <dbReference type="NCBI Taxonomy" id="259564"/>
    <lineage>
        <taxon>Archaea</taxon>
        <taxon>Methanobacteriati</taxon>
        <taxon>Methanobacteriota</taxon>
        <taxon>Stenosarchaea group</taxon>
        <taxon>Methanomicrobia</taxon>
        <taxon>Methanosarcinales</taxon>
        <taxon>Methanosarcinaceae</taxon>
        <taxon>Methanococcoides</taxon>
    </lineage>
</organism>
<dbReference type="EMBL" id="CP000300">
    <property type="protein sequence ID" value="ABE52399.1"/>
    <property type="molecule type" value="Genomic_DNA"/>
</dbReference>
<reference evidence="3" key="1">
    <citation type="journal article" date="2009" name="ISME J.">
        <title>The genome sequence of the psychrophilic archaeon, Methanococcoides burtonii: the role of genome evolution in cold adaptation.</title>
        <authorList>
            <person name="Allen M.A."/>
            <person name="Lauro F.M."/>
            <person name="Williams T.J."/>
            <person name="Burg D."/>
            <person name="Siddiqui K.S."/>
            <person name="De Francisci D."/>
            <person name="Chong K.W."/>
            <person name="Pilak O."/>
            <person name="Chew H.H."/>
            <person name="De Maere M.Z."/>
            <person name="Ting L."/>
            <person name="Katrib M."/>
            <person name="Ng C."/>
            <person name="Sowers K.R."/>
            <person name="Galperin M.Y."/>
            <person name="Anderson I.J."/>
            <person name="Ivanova N."/>
            <person name="Dalin E."/>
            <person name="Martinez M."/>
            <person name="Lapidus A."/>
            <person name="Hauser L."/>
            <person name="Land M."/>
            <person name="Thomas T."/>
            <person name="Cavicchioli R."/>
        </authorList>
    </citation>
    <scope>NUCLEOTIDE SEQUENCE [LARGE SCALE GENOMIC DNA]</scope>
    <source>
        <strain evidence="3">DSM 6242 / NBRC 107633 / OCM 468 / ACE-M</strain>
    </source>
</reference>
<dbReference type="Gene3D" id="3.40.50.410">
    <property type="entry name" value="von Willebrand factor, type A domain"/>
    <property type="match status" value="1"/>
</dbReference>
<dbReference type="AlphaFoldDB" id="Q12VX7"/>
<dbReference type="Proteomes" id="UP000001979">
    <property type="component" value="Chromosome"/>
</dbReference>
<dbReference type="InterPro" id="IPR036465">
    <property type="entry name" value="vWFA_dom_sf"/>
</dbReference>
<dbReference type="PANTHER" id="PTHR10579">
    <property type="entry name" value="CALCIUM-ACTIVATED CHLORIDE CHANNEL REGULATOR"/>
    <property type="match status" value="1"/>
</dbReference>
<dbReference type="PANTHER" id="PTHR10579:SF177">
    <property type="entry name" value="CALCIUM-ACTIVATED CHLORIDE CHANNEL REGULATOR 4-LIKE PROTEIN"/>
    <property type="match status" value="1"/>
</dbReference>
<dbReference type="Gene3D" id="2.60.40.10">
    <property type="entry name" value="Immunoglobulins"/>
    <property type="match status" value="2"/>
</dbReference>
<dbReference type="SUPFAM" id="SSF49373">
    <property type="entry name" value="Invasin/intimin cell-adhesion fragments"/>
    <property type="match status" value="1"/>
</dbReference>
<dbReference type="KEGG" id="mbu:Mbur_1492"/>
<feature type="domain" description="VWFA" evidence="1">
    <location>
        <begin position="618"/>
        <end position="797"/>
    </location>
</feature>
<evidence type="ECO:0000259" key="1">
    <source>
        <dbReference type="PROSITE" id="PS50234"/>
    </source>
</evidence>
<dbReference type="HOGENOM" id="CLU_323816_0_0_2"/>
<dbReference type="CDD" id="cd00198">
    <property type="entry name" value="vWFA"/>
    <property type="match status" value="1"/>
</dbReference>
<dbReference type="SUPFAM" id="SSF53300">
    <property type="entry name" value="vWA-like"/>
    <property type="match status" value="1"/>
</dbReference>
<sequence length="892" mass="95684">MKISAKFASILLLLFLFTTPVMAVTLEFSASDTSAQVGDTVLLTGRLMNGTLPLNNTSVNFSTNFGMLSSSSSTTNDSGFATVFINSTISGNLVVNASSGTETNMTNISFLPAPIEDIIFEVNKTDPSAGNAVDVNVTLRDQYGNINNTPTINLYLTMVDVLSELHDENIVLSEWMGNMFEISIDHNNMTSVKSTEGTGLLLRINSTLAGTLSIGSDALGIINNTSVVYAPSTPYSMEALYDDEYVVNTTSEIVVSLHDRYDNPIEGATLIFNATYPIDTIYNSPVTYNSSWLSSSLESTPLGGKVTVYLRTDKRAGENIVNIGALNTSLFLRLSITGTPDIATDLTLSSTPSSCYANNEDAYRLSAQIIDQFLNPLLPGSFQIKDQVLFESSLGSTLIPLNDYGVATTVVGPTPYVENISITATYKNETGTTNINTSKELSFTEGPLSRFNFYANPNVVLANNLSGNHDSTVTLIALDAWGHSLQNINVTLNNTAPSLGTLSLDGSNESNLINFTTDQYGRVITEFTSSNFVGNCTIIGLSDAINDSLSIEIRNQPFISASIDAEPYVVTSGDIVNITTVITVEGELPVSRSAATSMLILDRSGSMDPDYYAGTALDIVLVLDRSGSMKFLGNAPEQPLTDAKSAAKIFMENLLSNTEVGVVSFSSTSTVDRQPVSLNISGNKDLLHNAIDSMVADGGTAIGDAMADANNLLINGRPDAKKIMIVLTDGVATAGSDRDGSDAISTANLNNIRIYSIGLGSSEYIDEPMLKRIASETGGSYYNAPSGSELQTVYNTISKEISDFDVTEIDYGTEGFTPYSYVFADDLNLTSSDAPYILKYDAWDIDDSNEDCKVCVNGNYSFELSVTGDKRWSTFEYDISSVVLGGMNTITI</sequence>
<dbReference type="SMART" id="SM00327">
    <property type="entry name" value="VWA"/>
    <property type="match status" value="1"/>
</dbReference>
<name>Q12VX7_METBU</name>
<dbReference type="STRING" id="259564.Mbur_1492"/>
<protein>
    <recommendedName>
        <fullName evidence="1">VWFA domain-containing protein</fullName>
    </recommendedName>
</protein>
<dbReference type="PROSITE" id="PS50234">
    <property type="entry name" value="VWFA"/>
    <property type="match status" value="1"/>
</dbReference>
<gene>
    <name evidence="2" type="ordered locus">Mbur_1492</name>
</gene>
<dbReference type="InterPro" id="IPR002035">
    <property type="entry name" value="VWF_A"/>
</dbReference>
<dbReference type="InterPro" id="IPR008964">
    <property type="entry name" value="Invasin/intimin_cell_adhesion"/>
</dbReference>
<evidence type="ECO:0000313" key="3">
    <source>
        <dbReference type="Proteomes" id="UP000001979"/>
    </source>
</evidence>